<protein>
    <submittedName>
        <fullName evidence="3">GIY-YIG catalytic domain-containing protein</fullName>
    </submittedName>
</protein>
<dbReference type="EMBL" id="UHDZ01000001">
    <property type="protein sequence ID" value="SUM74334.1"/>
    <property type="molecule type" value="Genomic_DNA"/>
</dbReference>
<dbReference type="AlphaFoldDB" id="A0A380HAJ8"/>
<dbReference type="PROSITE" id="PS50164">
    <property type="entry name" value="GIY_YIG"/>
    <property type="match status" value="1"/>
</dbReference>
<name>A0A380HAJ8_9STAP</name>
<reference evidence="3 4" key="1">
    <citation type="submission" date="2018-06" db="EMBL/GenBank/DDBJ databases">
        <authorList>
            <consortium name="Pathogen Informatics"/>
            <person name="Doyle S."/>
        </authorList>
    </citation>
    <scope>NUCLEOTIDE SEQUENCE [LARGE SCALE GENOMIC DNA]</scope>
    <source>
        <strain evidence="3 4">NCTC11807</strain>
    </source>
</reference>
<dbReference type="InterPro" id="IPR035901">
    <property type="entry name" value="GIY-YIG_endonuc_sf"/>
</dbReference>
<keyword evidence="4" id="KW-1185">Reference proteome</keyword>
<dbReference type="GeneID" id="63935559"/>
<evidence type="ECO:0000313" key="4">
    <source>
        <dbReference type="Proteomes" id="UP000255425"/>
    </source>
</evidence>
<dbReference type="PANTHER" id="PTHR34477">
    <property type="entry name" value="UPF0213 PROTEIN YHBQ"/>
    <property type="match status" value="1"/>
</dbReference>
<dbReference type="PANTHER" id="PTHR34477:SF1">
    <property type="entry name" value="UPF0213 PROTEIN YHBQ"/>
    <property type="match status" value="1"/>
</dbReference>
<dbReference type="Pfam" id="PF01541">
    <property type="entry name" value="GIY-YIG"/>
    <property type="match status" value="1"/>
</dbReference>
<dbReference type="CDD" id="cd10456">
    <property type="entry name" value="GIY-YIG_UPF0213"/>
    <property type="match status" value="1"/>
</dbReference>
<evidence type="ECO:0000313" key="3">
    <source>
        <dbReference type="EMBL" id="SUM74334.1"/>
    </source>
</evidence>
<accession>A0A380HAJ8</accession>
<dbReference type="Proteomes" id="UP000255425">
    <property type="component" value="Unassembled WGS sequence"/>
</dbReference>
<evidence type="ECO:0000259" key="2">
    <source>
        <dbReference type="PROSITE" id="PS50164"/>
    </source>
</evidence>
<comment type="similarity">
    <text evidence="1">Belongs to the UPF0213 family.</text>
</comment>
<dbReference type="SUPFAM" id="SSF82771">
    <property type="entry name" value="GIY-YIG endonuclease"/>
    <property type="match status" value="1"/>
</dbReference>
<organism evidence="3 4">
    <name type="scientific">Staphylococcus saccharolyticus</name>
    <dbReference type="NCBI Taxonomy" id="33028"/>
    <lineage>
        <taxon>Bacteria</taxon>
        <taxon>Bacillati</taxon>
        <taxon>Bacillota</taxon>
        <taxon>Bacilli</taxon>
        <taxon>Bacillales</taxon>
        <taxon>Staphylococcaceae</taxon>
        <taxon>Staphylococcus</taxon>
    </lineage>
</organism>
<proteinExistence type="inferred from homology"/>
<dbReference type="InterPro" id="IPR000305">
    <property type="entry name" value="GIY-YIG_endonuc"/>
</dbReference>
<evidence type="ECO:0000256" key="1">
    <source>
        <dbReference type="ARBA" id="ARBA00007435"/>
    </source>
</evidence>
<dbReference type="InterPro" id="IPR050190">
    <property type="entry name" value="UPF0213_domain"/>
</dbReference>
<sequence>MDKHFVYIVKCNDGSLYTGYAKDVNARISMHNEGKGAKYTKMRRPVQLVYQEVYYTKSEALKREYEIKTFSRQKKLKMIEGG</sequence>
<gene>
    <name evidence="3" type="ORF">NCTC11807_02553</name>
</gene>
<feature type="domain" description="GIY-YIG" evidence="2">
    <location>
        <begin position="2"/>
        <end position="77"/>
    </location>
</feature>
<dbReference type="SMART" id="SM00465">
    <property type="entry name" value="GIYc"/>
    <property type="match status" value="1"/>
</dbReference>
<dbReference type="RefSeq" id="WP_115314003.1">
    <property type="nucleotide sequence ID" value="NZ_CP066042.1"/>
</dbReference>
<dbReference type="Gene3D" id="3.40.1440.10">
    <property type="entry name" value="GIY-YIG endonuclease"/>
    <property type="match status" value="1"/>
</dbReference>